<proteinExistence type="predicted"/>
<feature type="signal peptide" evidence="1">
    <location>
        <begin position="1"/>
        <end position="20"/>
    </location>
</feature>
<protein>
    <submittedName>
        <fullName evidence="3">DUF2807 domain-containing protein</fullName>
    </submittedName>
</protein>
<dbReference type="RefSeq" id="WP_235067237.1">
    <property type="nucleotide sequence ID" value="NZ_JAKFGM010000002.1"/>
</dbReference>
<feature type="chain" id="PRO_5040759978" evidence="1">
    <location>
        <begin position="21"/>
        <end position="235"/>
    </location>
</feature>
<dbReference type="EMBL" id="JAKFGM010000002">
    <property type="protein sequence ID" value="MCF2514735.1"/>
    <property type="molecule type" value="Genomic_DNA"/>
</dbReference>
<evidence type="ECO:0000313" key="4">
    <source>
        <dbReference type="Proteomes" id="UP001139410"/>
    </source>
</evidence>
<keyword evidence="4" id="KW-1185">Reference proteome</keyword>
<evidence type="ECO:0000256" key="1">
    <source>
        <dbReference type="SAM" id="SignalP"/>
    </source>
</evidence>
<gene>
    <name evidence="3" type="ORF">LVY65_06620</name>
</gene>
<accession>A0A9X1TX39</accession>
<dbReference type="AlphaFoldDB" id="A0A9X1TX39"/>
<dbReference type="Gene3D" id="2.160.20.120">
    <property type="match status" value="1"/>
</dbReference>
<keyword evidence="1" id="KW-0732">Signal</keyword>
<dbReference type="Proteomes" id="UP001139410">
    <property type="component" value="Unassembled WGS sequence"/>
</dbReference>
<name>A0A9X1TX39_9SPHN</name>
<feature type="domain" description="Putative auto-transporter adhesin head GIN" evidence="2">
    <location>
        <begin position="33"/>
        <end position="219"/>
    </location>
</feature>
<comment type="caution">
    <text evidence="3">The sequence shown here is derived from an EMBL/GenBank/DDBJ whole genome shotgun (WGS) entry which is preliminary data.</text>
</comment>
<reference evidence="3" key="1">
    <citation type="submission" date="2022-01" db="EMBL/GenBank/DDBJ databases">
        <authorList>
            <person name="Jo J.-H."/>
            <person name="Im W.-T."/>
        </authorList>
    </citation>
    <scope>NUCLEOTIDE SEQUENCE</scope>
    <source>
        <strain evidence="3">G124</strain>
    </source>
</reference>
<organism evidence="3 4">
    <name type="scientific">Sphingomonas cremea</name>
    <dbReference type="NCBI Taxonomy" id="2904799"/>
    <lineage>
        <taxon>Bacteria</taxon>
        <taxon>Pseudomonadati</taxon>
        <taxon>Pseudomonadota</taxon>
        <taxon>Alphaproteobacteria</taxon>
        <taxon>Sphingomonadales</taxon>
        <taxon>Sphingomonadaceae</taxon>
        <taxon>Sphingomonas</taxon>
    </lineage>
</organism>
<evidence type="ECO:0000259" key="2">
    <source>
        <dbReference type="Pfam" id="PF10988"/>
    </source>
</evidence>
<dbReference type="InterPro" id="IPR021255">
    <property type="entry name" value="DUF2807"/>
</dbReference>
<dbReference type="Pfam" id="PF10988">
    <property type="entry name" value="DUF2807"/>
    <property type="match status" value="1"/>
</dbReference>
<evidence type="ECO:0000313" key="3">
    <source>
        <dbReference type="EMBL" id="MCF2514735.1"/>
    </source>
</evidence>
<sequence>MIDRMPILALLALASLPAAATPPNSQRNYSITDFDRIRLDGPYQVELRTNVSPYGRAIGPAASLDGVSIGVEGRTLVVRAGSGSWGGYPGQAQGPVTIEVGTHDLSTAWINGSGGLHIDRVKGLSFDLAIQGAGSAKIDNADADNVKVGISGAGSARLGGNSKKLTAIVRGTSALEADGLTVKDAVIGAEGPATIRVTATETAKIDALGPSSVTISGKPACTVNAKGSAVITGCE</sequence>